<dbReference type="SUPFAM" id="SSF54001">
    <property type="entry name" value="Cysteine proteinases"/>
    <property type="match status" value="1"/>
</dbReference>
<feature type="chain" id="PRO_5028935008" description="NlpC/P60 domain-containing protein" evidence="5">
    <location>
        <begin position="28"/>
        <end position="320"/>
    </location>
</feature>
<sequence>MRTFRRGIVTLSAVIMVSLLPAVPAQAEPTVDEIEAQIDAKWEQLEPVIEQYNKVHSQLKTNQQKAADLRDRIQPLQLQANLALVRIGSIASRYYMTGPTSDVNALLSTGSPTTFTDQLTILDMLAAKERAQVADVVAAREKLDTEKQRLDALITQQQKQDAELGARKKQIDGEIAKLQKLRDSAIGTSSKSSLYIGACPAVYIGGAAGTAVRTACNQIGKPYVWGADGPGSFDCSGLTQYAWGKAGVSLTHHAADQWNEGAVIGRDSARPGDLVFFYSDLHHVGMYVGNGLMVHAPRSGKPVQMATIDTMPLRGFRRPS</sequence>
<keyword evidence="3" id="KW-0378">Hydrolase</keyword>
<organism evidence="7 8">
    <name type="scientific">Phytohabitans rumicis</name>
    <dbReference type="NCBI Taxonomy" id="1076125"/>
    <lineage>
        <taxon>Bacteria</taxon>
        <taxon>Bacillati</taxon>
        <taxon>Actinomycetota</taxon>
        <taxon>Actinomycetes</taxon>
        <taxon>Micromonosporales</taxon>
        <taxon>Micromonosporaceae</taxon>
    </lineage>
</organism>
<keyword evidence="8" id="KW-1185">Reference proteome</keyword>
<keyword evidence="5" id="KW-0732">Signal</keyword>
<keyword evidence="2" id="KW-0645">Protease</keyword>
<evidence type="ECO:0000313" key="7">
    <source>
        <dbReference type="EMBL" id="GFJ90506.1"/>
    </source>
</evidence>
<reference evidence="7 8" key="2">
    <citation type="submission" date="2020-03" db="EMBL/GenBank/DDBJ databases">
        <authorList>
            <person name="Ichikawa N."/>
            <person name="Kimura A."/>
            <person name="Kitahashi Y."/>
            <person name="Uohara A."/>
        </authorList>
    </citation>
    <scope>NUCLEOTIDE SEQUENCE [LARGE SCALE GENOMIC DNA]</scope>
    <source>
        <strain evidence="7 8">NBRC 108638</strain>
    </source>
</reference>
<dbReference type="Gene3D" id="6.10.250.3150">
    <property type="match status" value="1"/>
</dbReference>
<name>A0A6V8L8S2_9ACTN</name>
<dbReference type="AlphaFoldDB" id="A0A6V8L8S2"/>
<dbReference type="GO" id="GO:0006508">
    <property type="term" value="P:proteolysis"/>
    <property type="evidence" value="ECO:0007669"/>
    <property type="project" value="UniProtKB-KW"/>
</dbReference>
<dbReference type="InterPro" id="IPR051794">
    <property type="entry name" value="PG_Endopeptidase_C40"/>
</dbReference>
<dbReference type="Gene3D" id="3.90.1720.10">
    <property type="entry name" value="endopeptidase domain like (from Nostoc punctiforme)"/>
    <property type="match status" value="1"/>
</dbReference>
<reference evidence="7 8" key="1">
    <citation type="submission" date="2020-03" db="EMBL/GenBank/DDBJ databases">
        <title>Whole genome shotgun sequence of Phytohabitans rumicis NBRC 108638.</title>
        <authorList>
            <person name="Komaki H."/>
            <person name="Tamura T."/>
        </authorList>
    </citation>
    <scope>NUCLEOTIDE SEQUENCE [LARGE SCALE GENOMIC DNA]</scope>
    <source>
        <strain evidence="7 8">NBRC 108638</strain>
    </source>
</reference>
<gene>
    <name evidence="7" type="ORF">Prum_041480</name>
</gene>
<evidence type="ECO:0000256" key="2">
    <source>
        <dbReference type="ARBA" id="ARBA00022670"/>
    </source>
</evidence>
<evidence type="ECO:0000256" key="4">
    <source>
        <dbReference type="ARBA" id="ARBA00022807"/>
    </source>
</evidence>
<evidence type="ECO:0000256" key="1">
    <source>
        <dbReference type="ARBA" id="ARBA00007074"/>
    </source>
</evidence>
<protein>
    <recommendedName>
        <fullName evidence="6">NlpC/P60 domain-containing protein</fullName>
    </recommendedName>
</protein>
<comment type="similarity">
    <text evidence="1">Belongs to the peptidase C40 family.</text>
</comment>
<comment type="caution">
    <text evidence="7">The sequence shown here is derived from an EMBL/GenBank/DDBJ whole genome shotgun (WGS) entry which is preliminary data.</text>
</comment>
<dbReference type="Pfam" id="PF00877">
    <property type="entry name" value="NLPC_P60"/>
    <property type="match status" value="1"/>
</dbReference>
<feature type="signal peptide" evidence="5">
    <location>
        <begin position="1"/>
        <end position="27"/>
    </location>
</feature>
<evidence type="ECO:0000256" key="3">
    <source>
        <dbReference type="ARBA" id="ARBA00022801"/>
    </source>
</evidence>
<dbReference type="EMBL" id="BLPG01000001">
    <property type="protein sequence ID" value="GFJ90506.1"/>
    <property type="molecule type" value="Genomic_DNA"/>
</dbReference>
<proteinExistence type="inferred from homology"/>
<dbReference type="InterPro" id="IPR000064">
    <property type="entry name" value="NLP_P60_dom"/>
</dbReference>
<keyword evidence="4" id="KW-0788">Thiol protease</keyword>
<dbReference type="InterPro" id="IPR038765">
    <property type="entry name" value="Papain-like_cys_pep_sf"/>
</dbReference>
<evidence type="ECO:0000313" key="8">
    <source>
        <dbReference type="Proteomes" id="UP000482960"/>
    </source>
</evidence>
<dbReference type="PROSITE" id="PS51935">
    <property type="entry name" value="NLPC_P60"/>
    <property type="match status" value="1"/>
</dbReference>
<dbReference type="PANTHER" id="PTHR47359:SF3">
    <property type="entry name" value="NLP_P60 DOMAIN-CONTAINING PROTEIN-RELATED"/>
    <property type="match status" value="1"/>
</dbReference>
<dbReference type="PANTHER" id="PTHR47359">
    <property type="entry name" value="PEPTIDOGLYCAN DL-ENDOPEPTIDASE CWLO"/>
    <property type="match status" value="1"/>
</dbReference>
<dbReference type="Proteomes" id="UP000482960">
    <property type="component" value="Unassembled WGS sequence"/>
</dbReference>
<evidence type="ECO:0000256" key="5">
    <source>
        <dbReference type="SAM" id="SignalP"/>
    </source>
</evidence>
<feature type="domain" description="NlpC/P60" evidence="6">
    <location>
        <begin position="205"/>
        <end position="320"/>
    </location>
</feature>
<accession>A0A6V8L8S2</accession>
<dbReference type="GO" id="GO:0008234">
    <property type="term" value="F:cysteine-type peptidase activity"/>
    <property type="evidence" value="ECO:0007669"/>
    <property type="project" value="UniProtKB-KW"/>
</dbReference>
<evidence type="ECO:0000259" key="6">
    <source>
        <dbReference type="PROSITE" id="PS51935"/>
    </source>
</evidence>